<dbReference type="Gene3D" id="2.40.50.220">
    <property type="entry name" value="EutN/Ccml"/>
    <property type="match status" value="1"/>
</dbReference>
<dbReference type="GO" id="GO:0031470">
    <property type="term" value="C:carboxysome"/>
    <property type="evidence" value="ECO:0007669"/>
    <property type="project" value="UniProtKB-SubCell"/>
</dbReference>
<evidence type="ECO:0000256" key="2">
    <source>
        <dbReference type="ARBA" id="ARBA00023669"/>
    </source>
</evidence>
<keyword evidence="3" id="KW-1283">Bacterial microcompartment</keyword>
<sequence length="95" mass="10647">MIIEKVVGNVWATRKEESLNGFKLLVIKPIDYYHEKEENTFVAVDSVGAGIGEQVLVVRGSSARKVLENREVPVDATVIGIIDEIERIIKRVLEN</sequence>
<dbReference type="Proteomes" id="UP000245423">
    <property type="component" value="Chromosome 1"/>
</dbReference>
<proteinExistence type="predicted"/>
<dbReference type="SUPFAM" id="SSF159133">
    <property type="entry name" value="EutN/CcmL-like"/>
    <property type="match status" value="1"/>
</dbReference>
<dbReference type="Pfam" id="PF03319">
    <property type="entry name" value="EutN_CcmL"/>
    <property type="match status" value="1"/>
</dbReference>
<dbReference type="EMBL" id="LT669839">
    <property type="protein sequence ID" value="SHD77347.1"/>
    <property type="molecule type" value="Genomic_DNA"/>
</dbReference>
<dbReference type="PANTHER" id="PTHR36539">
    <property type="entry name" value="ETHANOLAMINE UTILIZATION PROTEIN EUTN"/>
    <property type="match status" value="1"/>
</dbReference>
<keyword evidence="5" id="KW-1185">Reference proteome</keyword>
<name>M1ZIY7_9FIRM</name>
<organism evidence="4 5">
    <name type="scientific">[Clostridium] ultunense Esp</name>
    <dbReference type="NCBI Taxonomy" id="1288971"/>
    <lineage>
        <taxon>Bacteria</taxon>
        <taxon>Bacillati</taxon>
        <taxon>Bacillota</taxon>
        <taxon>Tissierellia</taxon>
        <taxon>Tissierellales</taxon>
        <taxon>Tepidimicrobiaceae</taxon>
        <taxon>Schnuerera</taxon>
    </lineage>
</organism>
<gene>
    <name evidence="4" type="primary">cchB</name>
    <name evidence="4" type="ORF">CUESP1_1990</name>
</gene>
<evidence type="ECO:0000313" key="5">
    <source>
        <dbReference type="Proteomes" id="UP000245423"/>
    </source>
</evidence>
<reference evidence="4 5" key="1">
    <citation type="submission" date="2016-11" db="EMBL/GenBank/DDBJ databases">
        <authorList>
            <person name="Manzoor S."/>
        </authorList>
    </citation>
    <scope>NUCLEOTIDE SEQUENCE [LARGE SCALE GENOMIC DNA]</scope>
    <source>
        <strain evidence="4">Clostridium ultunense strain Esp</strain>
    </source>
</reference>
<dbReference type="InterPro" id="IPR036677">
    <property type="entry name" value="EutN_CcmL_sf"/>
</dbReference>
<dbReference type="HOGENOM" id="CLU_148498_2_2_9"/>
<evidence type="ECO:0000313" key="4">
    <source>
        <dbReference type="EMBL" id="SHD77347.1"/>
    </source>
</evidence>
<dbReference type="PANTHER" id="PTHR36539:SF2">
    <property type="entry name" value="ETHANOLAMINE UTILIZATION PROTEIN"/>
    <property type="match status" value="1"/>
</dbReference>
<evidence type="ECO:0000256" key="3">
    <source>
        <dbReference type="ARBA" id="ARBA00024446"/>
    </source>
</evidence>
<accession>M1ZIY7</accession>
<dbReference type="AlphaFoldDB" id="M1ZIY7"/>
<protein>
    <submittedName>
        <fullName evidence="4">Putative carboxysome-like ethanolaminosome structural protein, ethanolamine utilization protein</fullName>
    </submittedName>
</protein>
<evidence type="ECO:0000256" key="1">
    <source>
        <dbReference type="ARBA" id="ARBA00023587"/>
    </source>
</evidence>
<keyword evidence="2" id="KW-1282">Carboxysome</keyword>
<dbReference type="CDD" id="cd01614">
    <property type="entry name" value="EutN_CcmL"/>
    <property type="match status" value="1"/>
</dbReference>
<dbReference type="RefSeq" id="WP_005583715.1">
    <property type="nucleotide sequence ID" value="NZ_LT669839.1"/>
</dbReference>
<dbReference type="OrthoDB" id="196195at2"/>
<dbReference type="InterPro" id="IPR004992">
    <property type="entry name" value="EutN_CcmL"/>
</dbReference>
<dbReference type="PROSITE" id="PS51932">
    <property type="entry name" value="BMV"/>
    <property type="match status" value="1"/>
</dbReference>
<comment type="subcellular location">
    <subcellularLocation>
        <location evidence="1">Carboxysome</location>
    </subcellularLocation>
</comment>